<evidence type="ECO:0000256" key="10">
    <source>
        <dbReference type="SAM" id="Phobius"/>
    </source>
</evidence>
<evidence type="ECO:0000256" key="8">
    <source>
        <dbReference type="ARBA" id="ARBA00023180"/>
    </source>
</evidence>
<organism evidence="12 13">
    <name type="scientific">Pocillopora meandrina</name>
    <dbReference type="NCBI Taxonomy" id="46732"/>
    <lineage>
        <taxon>Eukaryota</taxon>
        <taxon>Metazoa</taxon>
        <taxon>Cnidaria</taxon>
        <taxon>Anthozoa</taxon>
        <taxon>Hexacorallia</taxon>
        <taxon>Scleractinia</taxon>
        <taxon>Astrocoeniina</taxon>
        <taxon>Pocilloporidae</taxon>
        <taxon>Pocillopora</taxon>
    </lineage>
</organism>
<dbReference type="GO" id="GO:0004930">
    <property type="term" value="F:G protein-coupled receptor activity"/>
    <property type="evidence" value="ECO:0007669"/>
    <property type="project" value="UniProtKB-KW"/>
</dbReference>
<evidence type="ECO:0000256" key="6">
    <source>
        <dbReference type="ARBA" id="ARBA00023136"/>
    </source>
</evidence>
<evidence type="ECO:0000256" key="1">
    <source>
        <dbReference type="ARBA" id="ARBA00004651"/>
    </source>
</evidence>
<dbReference type="Pfam" id="PF00001">
    <property type="entry name" value="7tm_1"/>
    <property type="match status" value="1"/>
</dbReference>
<dbReference type="Proteomes" id="UP001159428">
    <property type="component" value="Unassembled WGS sequence"/>
</dbReference>
<name>A0AAU9WL51_9CNID</name>
<evidence type="ECO:0000256" key="2">
    <source>
        <dbReference type="ARBA" id="ARBA00022475"/>
    </source>
</evidence>
<feature type="domain" description="G-protein coupled receptors family 1 profile" evidence="11">
    <location>
        <begin position="42"/>
        <end position="280"/>
    </location>
</feature>
<dbReference type="InterPro" id="IPR000276">
    <property type="entry name" value="GPCR_Rhodpsn"/>
</dbReference>
<feature type="transmembrane region" description="Helical" evidence="10">
    <location>
        <begin position="63"/>
        <end position="85"/>
    </location>
</feature>
<reference evidence="12 13" key="1">
    <citation type="submission" date="2022-05" db="EMBL/GenBank/DDBJ databases">
        <authorList>
            <consortium name="Genoscope - CEA"/>
            <person name="William W."/>
        </authorList>
    </citation>
    <scope>NUCLEOTIDE SEQUENCE [LARGE SCALE GENOMIC DNA]</scope>
</reference>
<keyword evidence="8" id="KW-0325">Glycoprotein</keyword>
<accession>A0AAU9WL51</accession>
<dbReference type="SUPFAM" id="SSF81321">
    <property type="entry name" value="Family A G protein-coupled receptor-like"/>
    <property type="match status" value="1"/>
</dbReference>
<evidence type="ECO:0000256" key="7">
    <source>
        <dbReference type="ARBA" id="ARBA00023170"/>
    </source>
</evidence>
<feature type="transmembrane region" description="Helical" evidence="10">
    <location>
        <begin position="222"/>
        <end position="247"/>
    </location>
</feature>
<evidence type="ECO:0000256" key="5">
    <source>
        <dbReference type="ARBA" id="ARBA00023040"/>
    </source>
</evidence>
<dbReference type="Gene3D" id="1.20.1070.10">
    <property type="entry name" value="Rhodopsin 7-helix transmembrane proteins"/>
    <property type="match status" value="1"/>
</dbReference>
<dbReference type="PROSITE" id="PS50262">
    <property type="entry name" value="G_PROTEIN_RECEP_F1_2"/>
    <property type="match status" value="1"/>
</dbReference>
<gene>
    <name evidence="12" type="ORF">PMEA_00007574</name>
</gene>
<evidence type="ECO:0000256" key="9">
    <source>
        <dbReference type="ARBA" id="ARBA00023224"/>
    </source>
</evidence>
<dbReference type="AlphaFoldDB" id="A0AAU9WL51"/>
<keyword evidence="5" id="KW-0297">G-protein coupled receptor</keyword>
<dbReference type="GO" id="GO:0005886">
    <property type="term" value="C:plasma membrane"/>
    <property type="evidence" value="ECO:0007669"/>
    <property type="project" value="UniProtKB-SubCell"/>
</dbReference>
<proteinExistence type="predicted"/>
<evidence type="ECO:0000313" key="13">
    <source>
        <dbReference type="Proteomes" id="UP001159428"/>
    </source>
</evidence>
<comment type="caution">
    <text evidence="12">The sequence shown here is derived from an EMBL/GenBank/DDBJ whole genome shotgun (WGS) entry which is preliminary data.</text>
</comment>
<dbReference type="PANTHER" id="PTHR24246">
    <property type="entry name" value="OLFACTORY RECEPTOR AND ADENOSINE RECEPTOR"/>
    <property type="match status" value="1"/>
</dbReference>
<keyword evidence="2" id="KW-1003">Cell membrane</keyword>
<dbReference type="SMART" id="SM01381">
    <property type="entry name" value="7TM_GPCR_Srsx"/>
    <property type="match status" value="1"/>
</dbReference>
<comment type="subcellular location">
    <subcellularLocation>
        <location evidence="1">Cell membrane</location>
        <topology evidence="1">Multi-pass membrane protein</topology>
    </subcellularLocation>
</comment>
<keyword evidence="3 10" id="KW-0812">Transmembrane</keyword>
<dbReference type="EMBL" id="CALNXJ010000016">
    <property type="protein sequence ID" value="CAH3117609.1"/>
    <property type="molecule type" value="Genomic_DNA"/>
</dbReference>
<keyword evidence="4 10" id="KW-1133">Transmembrane helix</keyword>
<dbReference type="PANTHER" id="PTHR24246:SF27">
    <property type="entry name" value="ADENOSINE RECEPTOR, ISOFORM A"/>
    <property type="match status" value="1"/>
</dbReference>
<evidence type="ECO:0000256" key="4">
    <source>
        <dbReference type="ARBA" id="ARBA00022989"/>
    </source>
</evidence>
<dbReference type="PRINTS" id="PR00237">
    <property type="entry name" value="GPCRRHODOPSN"/>
</dbReference>
<keyword evidence="9" id="KW-0807">Transducer</keyword>
<evidence type="ECO:0000313" key="12">
    <source>
        <dbReference type="EMBL" id="CAH3117609.1"/>
    </source>
</evidence>
<feature type="transmembrane region" description="Helical" evidence="10">
    <location>
        <begin position="145"/>
        <end position="166"/>
    </location>
</feature>
<keyword evidence="13" id="KW-1185">Reference proteome</keyword>
<feature type="transmembrane region" description="Helical" evidence="10">
    <location>
        <begin position="105"/>
        <end position="124"/>
    </location>
</feature>
<keyword evidence="7" id="KW-0675">Receptor</keyword>
<feature type="transmembrane region" description="Helical" evidence="10">
    <location>
        <begin position="25"/>
        <end position="51"/>
    </location>
</feature>
<dbReference type="InterPro" id="IPR017452">
    <property type="entry name" value="GPCR_Rhodpsn_7TM"/>
</dbReference>
<evidence type="ECO:0000259" key="11">
    <source>
        <dbReference type="PROSITE" id="PS50262"/>
    </source>
</evidence>
<feature type="transmembrane region" description="Helical" evidence="10">
    <location>
        <begin position="178"/>
        <end position="201"/>
    </location>
</feature>
<sequence length="341" mass="39738">MNNSSKNATHTSETAEITNMEFSSFILWCFAFGAVGIIVIIANTITILVFFSSKYLLRKRHNHFLILLAIFDIIVGLVVIPLYIYQLVSWWTNEHSVLRNTLYDIFTSMDILCGFASIFTLAVIAADRVYAIVFPFYHKVPPKGVYPCMIATVWVLSGLLVVYFFLFRINILPREAFVYLLLISISLSLLVICTSYLLVWARVRCFAITHGLKGASFRERRLAELLFLITVIFMFTWLPFHIVNFIFHFCANPKCQPSTKLVYFSKLLHYSNSFFNPIVYSYRNIEFRQCLKRLAKNVTSQSKPLLAERKEPNLKGDQRKRRMLLERQEAFRRIVMQESRV</sequence>
<evidence type="ECO:0000256" key="3">
    <source>
        <dbReference type="ARBA" id="ARBA00022692"/>
    </source>
</evidence>
<protein>
    <recommendedName>
        <fullName evidence="11">G-protein coupled receptors family 1 profile domain-containing protein</fullName>
    </recommendedName>
</protein>
<keyword evidence="6 10" id="KW-0472">Membrane</keyword>